<evidence type="ECO:0000313" key="1">
    <source>
        <dbReference type="Proteomes" id="UP000095286"/>
    </source>
</evidence>
<proteinExistence type="predicted"/>
<protein>
    <submittedName>
        <fullName evidence="2">Doublecortin domain-containing protein</fullName>
    </submittedName>
</protein>
<accession>A0AC35UI77</accession>
<sequence length="308" mass="34931">MLNNCRLVAECSSLLDKENNCQLNKLVENRRAKSAAYKTRFPMEDIAEEPVNNNITHKVSCLKSSVQFSATARNVKSVKCTCGREVGDIHVSDGVLRNNMDTNAPNGLFILTGDDEIHDKVIEYAVLDGFPRSKFHNELGAFEECTEAFVYYEEQEEMARLSPESRPIDNHFFEMRGSSQIIHLSDIATLTKLFGLKCENDKENTLDVDGPNPEKCQTESPTEILLLSARDTDFDSNCDNELVTIIQNESHTFSHQNDSDDSGSYSESDNDENTFRKRKHSPVQVCVDDDFNKKRMLQKQQYQPLVIA</sequence>
<dbReference type="Proteomes" id="UP000095286">
    <property type="component" value="Unplaced"/>
</dbReference>
<reference evidence="2" key="1">
    <citation type="submission" date="2016-11" db="UniProtKB">
        <authorList>
            <consortium name="WormBaseParasite"/>
        </authorList>
    </citation>
    <scope>IDENTIFICATION</scope>
    <source>
        <strain evidence="2">KR3021</strain>
    </source>
</reference>
<evidence type="ECO:0000313" key="2">
    <source>
        <dbReference type="WBParaSite" id="RSKR_0001169500.1"/>
    </source>
</evidence>
<dbReference type="WBParaSite" id="RSKR_0001169500.1">
    <property type="protein sequence ID" value="RSKR_0001169500.1"/>
    <property type="gene ID" value="RSKR_0001169500"/>
</dbReference>
<organism evidence="1 2">
    <name type="scientific">Rhabditophanes sp. KR3021</name>
    <dbReference type="NCBI Taxonomy" id="114890"/>
    <lineage>
        <taxon>Eukaryota</taxon>
        <taxon>Metazoa</taxon>
        <taxon>Ecdysozoa</taxon>
        <taxon>Nematoda</taxon>
        <taxon>Chromadorea</taxon>
        <taxon>Rhabditida</taxon>
        <taxon>Tylenchina</taxon>
        <taxon>Panagrolaimomorpha</taxon>
        <taxon>Strongyloidoidea</taxon>
        <taxon>Alloionematidae</taxon>
        <taxon>Rhabditophanes</taxon>
    </lineage>
</organism>
<name>A0AC35UI77_9BILA</name>